<dbReference type="Gene3D" id="1.10.510.10">
    <property type="entry name" value="Transferase(Phosphotransferase) domain 1"/>
    <property type="match status" value="1"/>
</dbReference>
<dbReference type="PROSITE" id="PS00108">
    <property type="entry name" value="PROTEIN_KINASE_ST"/>
    <property type="match status" value="1"/>
</dbReference>
<protein>
    <recommendedName>
        <fullName evidence="5">Protein kinase domain-containing protein</fullName>
    </recommendedName>
</protein>
<keyword evidence="1" id="KW-0808">Transferase</keyword>
<evidence type="ECO:0000256" key="3">
    <source>
        <dbReference type="ARBA" id="ARBA00022777"/>
    </source>
</evidence>
<dbReference type="GO" id="GO:0004674">
    <property type="term" value="F:protein serine/threonine kinase activity"/>
    <property type="evidence" value="ECO:0007669"/>
    <property type="project" value="InterPro"/>
</dbReference>
<evidence type="ECO:0000259" key="5">
    <source>
        <dbReference type="PROSITE" id="PS50011"/>
    </source>
</evidence>
<dbReference type="GO" id="GO:0005829">
    <property type="term" value="C:cytosol"/>
    <property type="evidence" value="ECO:0007669"/>
    <property type="project" value="TreeGrafter"/>
</dbReference>
<feature type="domain" description="Protein kinase" evidence="5">
    <location>
        <begin position="176"/>
        <end position="469"/>
    </location>
</feature>
<gene>
    <name evidence="6" type="ORF">BSTOLATCC_MIC9594</name>
</gene>
<keyword evidence="3" id="KW-0418">Kinase</keyword>
<dbReference type="InterPro" id="IPR008271">
    <property type="entry name" value="Ser/Thr_kinase_AS"/>
</dbReference>
<dbReference type="AlphaFoldDB" id="A0AAU9IFR1"/>
<dbReference type="GO" id="GO:0010506">
    <property type="term" value="P:regulation of autophagy"/>
    <property type="evidence" value="ECO:0007669"/>
    <property type="project" value="InterPro"/>
</dbReference>
<dbReference type="SUPFAM" id="SSF56112">
    <property type="entry name" value="Protein kinase-like (PK-like)"/>
    <property type="match status" value="1"/>
</dbReference>
<dbReference type="GO" id="GO:0005776">
    <property type="term" value="C:autophagosome"/>
    <property type="evidence" value="ECO:0007669"/>
    <property type="project" value="TreeGrafter"/>
</dbReference>
<dbReference type="GO" id="GO:0034045">
    <property type="term" value="C:phagophore assembly site membrane"/>
    <property type="evidence" value="ECO:0007669"/>
    <property type="project" value="TreeGrafter"/>
</dbReference>
<reference evidence="6" key="1">
    <citation type="submission" date="2021-09" db="EMBL/GenBank/DDBJ databases">
        <authorList>
            <consortium name="AG Swart"/>
            <person name="Singh M."/>
            <person name="Singh A."/>
            <person name="Seah K."/>
            <person name="Emmerich C."/>
        </authorList>
    </citation>
    <scope>NUCLEOTIDE SEQUENCE</scope>
    <source>
        <strain evidence="6">ATCC30299</strain>
    </source>
</reference>
<dbReference type="InterPro" id="IPR000719">
    <property type="entry name" value="Prot_kinase_dom"/>
</dbReference>
<evidence type="ECO:0000256" key="4">
    <source>
        <dbReference type="ARBA" id="ARBA00022840"/>
    </source>
</evidence>
<dbReference type="InterPro" id="IPR045269">
    <property type="entry name" value="Atg1-like"/>
</dbReference>
<dbReference type="GO" id="GO:0042594">
    <property type="term" value="P:response to starvation"/>
    <property type="evidence" value="ECO:0007669"/>
    <property type="project" value="TreeGrafter"/>
</dbReference>
<sequence length="480" mass="56174">MSHDSDMDMSTQTEVDTVMDVEDNSAPAIIDKIIRNDMDLSSFFEVTNTEYLKDFFSSLENFYELGFIGEKEINFIVNRFMRIFDLSVQFKYFPKDHLVCKIYQRNFDFCIMIPYNLLDQRIIINPQISRDEYEISVENWLTEFMISQNPKKVLSKNALNSYEKLPIDIFKFDDLKDNGRLIGQGGFGKVYWNIIEPNNFLYHEEGINTIIQYRSPRGEEEEEKVVIKLYKKSTVRNEDLAFINEARFLMASNHENVIRYFGIVEHQNMIGLVLEHCSEGSLKTYIKNYEEGMEKRIEFAIDATCGLAFMHSKGISHLDIKPDNIFVCANKRCKLGDFGLALGNLETNKRSHGFTINYAAPEILQKEQYTEKSDIWSLGMTLYWLFLKKSPCDFIKAKRQTKLEKFSIGKEEMIYQIVYEGNRPPIDKMFEGEYPELANLIRNCWELNGNNRPTAYDALLVLQQSYQTLKAREEEKKMSP</sequence>
<evidence type="ECO:0000313" key="7">
    <source>
        <dbReference type="Proteomes" id="UP001162131"/>
    </source>
</evidence>
<dbReference type="InterPro" id="IPR011009">
    <property type="entry name" value="Kinase-like_dom_sf"/>
</dbReference>
<dbReference type="PANTHER" id="PTHR24348:SF22">
    <property type="entry name" value="NON-SPECIFIC SERINE_THREONINE PROTEIN KINASE"/>
    <property type="match status" value="1"/>
</dbReference>
<dbReference type="SMART" id="SM00220">
    <property type="entry name" value="S_TKc"/>
    <property type="match status" value="1"/>
</dbReference>
<dbReference type="Pfam" id="PF00069">
    <property type="entry name" value="Pkinase"/>
    <property type="match status" value="1"/>
</dbReference>
<keyword evidence="2" id="KW-0547">Nucleotide-binding</keyword>
<proteinExistence type="predicted"/>
<dbReference type="PANTHER" id="PTHR24348">
    <property type="entry name" value="SERINE/THREONINE-PROTEIN KINASE UNC-51-RELATED"/>
    <property type="match status" value="1"/>
</dbReference>
<dbReference type="PROSITE" id="PS50011">
    <property type="entry name" value="PROTEIN_KINASE_DOM"/>
    <property type="match status" value="1"/>
</dbReference>
<evidence type="ECO:0000313" key="6">
    <source>
        <dbReference type="EMBL" id="CAG9313790.1"/>
    </source>
</evidence>
<organism evidence="6 7">
    <name type="scientific">Blepharisma stoltei</name>
    <dbReference type="NCBI Taxonomy" id="1481888"/>
    <lineage>
        <taxon>Eukaryota</taxon>
        <taxon>Sar</taxon>
        <taxon>Alveolata</taxon>
        <taxon>Ciliophora</taxon>
        <taxon>Postciliodesmatophora</taxon>
        <taxon>Heterotrichea</taxon>
        <taxon>Heterotrichida</taxon>
        <taxon>Blepharismidae</taxon>
        <taxon>Blepharisma</taxon>
    </lineage>
</organism>
<dbReference type="GO" id="GO:0000422">
    <property type="term" value="P:autophagy of mitochondrion"/>
    <property type="evidence" value="ECO:0007669"/>
    <property type="project" value="TreeGrafter"/>
</dbReference>
<dbReference type="EMBL" id="CAJZBQ010000011">
    <property type="protein sequence ID" value="CAG9313790.1"/>
    <property type="molecule type" value="Genomic_DNA"/>
</dbReference>
<dbReference type="GO" id="GO:0005524">
    <property type="term" value="F:ATP binding"/>
    <property type="evidence" value="ECO:0007669"/>
    <property type="project" value="UniProtKB-KW"/>
</dbReference>
<dbReference type="GO" id="GO:0061709">
    <property type="term" value="P:reticulophagy"/>
    <property type="evidence" value="ECO:0007669"/>
    <property type="project" value="TreeGrafter"/>
</dbReference>
<evidence type="ECO:0000256" key="1">
    <source>
        <dbReference type="ARBA" id="ARBA00022679"/>
    </source>
</evidence>
<comment type="caution">
    <text evidence="6">The sequence shown here is derived from an EMBL/GenBank/DDBJ whole genome shotgun (WGS) entry which is preliminary data.</text>
</comment>
<evidence type="ECO:0000256" key="2">
    <source>
        <dbReference type="ARBA" id="ARBA00022741"/>
    </source>
</evidence>
<name>A0AAU9IFR1_9CILI</name>
<keyword evidence="4" id="KW-0067">ATP-binding</keyword>
<dbReference type="Proteomes" id="UP001162131">
    <property type="component" value="Unassembled WGS sequence"/>
</dbReference>
<dbReference type="GO" id="GO:0000045">
    <property type="term" value="P:autophagosome assembly"/>
    <property type="evidence" value="ECO:0007669"/>
    <property type="project" value="TreeGrafter"/>
</dbReference>
<dbReference type="GO" id="GO:0034727">
    <property type="term" value="P:piecemeal microautophagy of the nucleus"/>
    <property type="evidence" value="ECO:0007669"/>
    <property type="project" value="TreeGrafter"/>
</dbReference>
<accession>A0AAU9IFR1</accession>
<keyword evidence="7" id="KW-1185">Reference proteome</keyword>